<dbReference type="GO" id="GO:0005886">
    <property type="term" value="C:plasma membrane"/>
    <property type="evidence" value="ECO:0007669"/>
    <property type="project" value="UniProtKB-SubCell"/>
</dbReference>
<keyword evidence="5 9" id="KW-0997">Cell inner membrane</keyword>
<reference evidence="13 14" key="1">
    <citation type="submission" date="2013-11" db="EMBL/GenBank/DDBJ databases">
        <title>Complete genome sequence of Rhizobium gallicum bv. gallicum R602.</title>
        <authorList>
            <person name="Bustos P."/>
            <person name="Santamaria R.I."/>
            <person name="Lozano L."/>
            <person name="Acosta J.L."/>
            <person name="Ormeno-Orrillo E."/>
            <person name="Rogel M.A."/>
            <person name="Romero D."/>
            <person name="Cevallos M.A."/>
            <person name="Martinez-Romero E."/>
            <person name="Gonzalez V."/>
        </authorList>
    </citation>
    <scope>NUCLEOTIDE SEQUENCE [LARGE SCALE GENOMIC DNA]</scope>
    <source>
        <strain evidence="13 14">R602</strain>
        <plasmid evidence="13 14">pRgalR602c</plasmid>
    </source>
</reference>
<keyword evidence="13" id="KW-0614">Plasmid</keyword>
<geneLocation type="plasmid" evidence="13 14">
    <name>pRgalR602c</name>
</geneLocation>
<evidence type="ECO:0000256" key="3">
    <source>
        <dbReference type="ARBA" id="ARBA00022448"/>
    </source>
</evidence>
<dbReference type="EMBL" id="CP006880">
    <property type="protein sequence ID" value="AJD45195.1"/>
    <property type="molecule type" value="Genomic_DNA"/>
</dbReference>
<keyword evidence="10" id="KW-0175">Coiled coil</keyword>
<gene>
    <name evidence="13" type="ORF">RGR602_PC01165</name>
</gene>
<dbReference type="RefSeq" id="WP_040115457.1">
    <property type="nucleotide sequence ID" value="NZ_CP006880.1"/>
</dbReference>
<keyword evidence="7 9" id="KW-1133">Transmembrane helix</keyword>
<dbReference type="GO" id="GO:0015031">
    <property type="term" value="P:protein transport"/>
    <property type="evidence" value="ECO:0007669"/>
    <property type="project" value="InterPro"/>
</dbReference>
<dbReference type="Pfam" id="PF25994">
    <property type="entry name" value="HH_AprE"/>
    <property type="match status" value="1"/>
</dbReference>
<keyword evidence="14" id="KW-1185">Reference proteome</keyword>
<keyword evidence="3 9" id="KW-0813">Transport</keyword>
<keyword evidence="4 9" id="KW-1003">Cell membrane</keyword>
<evidence type="ECO:0000256" key="1">
    <source>
        <dbReference type="ARBA" id="ARBA00004377"/>
    </source>
</evidence>
<evidence type="ECO:0000256" key="7">
    <source>
        <dbReference type="ARBA" id="ARBA00022989"/>
    </source>
</evidence>
<protein>
    <recommendedName>
        <fullName evidence="9">Membrane fusion protein (MFP) family protein</fullName>
    </recommendedName>
</protein>
<dbReference type="InterPro" id="IPR050739">
    <property type="entry name" value="MFP"/>
</dbReference>
<keyword evidence="8 9" id="KW-0472">Membrane</keyword>
<dbReference type="NCBIfam" id="TIGR01843">
    <property type="entry name" value="type_I_hlyD"/>
    <property type="match status" value="1"/>
</dbReference>
<comment type="similarity">
    <text evidence="2 9">Belongs to the membrane fusion protein (MFP) (TC 8.A.1) family.</text>
</comment>
<dbReference type="Pfam" id="PF26002">
    <property type="entry name" value="Beta-barrel_AprE"/>
    <property type="match status" value="1"/>
</dbReference>
<dbReference type="AlphaFoldDB" id="A0A0B4XEJ9"/>
<evidence type="ECO:0000256" key="10">
    <source>
        <dbReference type="SAM" id="Coils"/>
    </source>
</evidence>
<feature type="domain" description="AprE-like beta-barrel" evidence="12">
    <location>
        <begin position="325"/>
        <end position="413"/>
    </location>
</feature>
<keyword evidence="6 9" id="KW-0812">Transmembrane</keyword>
<evidence type="ECO:0000256" key="4">
    <source>
        <dbReference type="ARBA" id="ARBA00022475"/>
    </source>
</evidence>
<dbReference type="HOGENOM" id="CLU_023976_1_1_5"/>
<feature type="domain" description="AprE-like long alpha-helical hairpin" evidence="11">
    <location>
        <begin position="93"/>
        <end position="282"/>
    </location>
</feature>
<accession>A0A0B4XEJ9</accession>
<dbReference type="InterPro" id="IPR010129">
    <property type="entry name" value="T1SS_HlyD"/>
</dbReference>
<organism evidence="13 14">
    <name type="scientific">Rhizobium gallicum bv. gallicum R602sp</name>
    <dbReference type="NCBI Taxonomy" id="1041138"/>
    <lineage>
        <taxon>Bacteria</taxon>
        <taxon>Pseudomonadati</taxon>
        <taxon>Pseudomonadota</taxon>
        <taxon>Alphaproteobacteria</taxon>
        <taxon>Hyphomicrobiales</taxon>
        <taxon>Rhizobiaceae</taxon>
        <taxon>Rhizobium/Agrobacterium group</taxon>
        <taxon>Rhizobium</taxon>
    </lineage>
</organism>
<evidence type="ECO:0000256" key="5">
    <source>
        <dbReference type="ARBA" id="ARBA00022519"/>
    </source>
</evidence>
<dbReference type="InterPro" id="IPR058781">
    <property type="entry name" value="HH_AprE-like"/>
</dbReference>
<dbReference type="Gene3D" id="2.40.30.170">
    <property type="match status" value="1"/>
</dbReference>
<dbReference type="PANTHER" id="PTHR30386">
    <property type="entry name" value="MEMBRANE FUSION SUBUNIT OF EMRAB-TOLC MULTIDRUG EFFLUX PUMP"/>
    <property type="match status" value="1"/>
</dbReference>
<dbReference type="Proteomes" id="UP000031368">
    <property type="component" value="Plasmid pRgalR602c"/>
</dbReference>
<evidence type="ECO:0000259" key="12">
    <source>
        <dbReference type="Pfam" id="PF26002"/>
    </source>
</evidence>
<dbReference type="KEGG" id="rga:RGR602_PC01165"/>
<evidence type="ECO:0000313" key="14">
    <source>
        <dbReference type="Proteomes" id="UP000031368"/>
    </source>
</evidence>
<evidence type="ECO:0000259" key="11">
    <source>
        <dbReference type="Pfam" id="PF25994"/>
    </source>
</evidence>
<evidence type="ECO:0000256" key="8">
    <source>
        <dbReference type="ARBA" id="ARBA00023136"/>
    </source>
</evidence>
<evidence type="ECO:0000256" key="9">
    <source>
        <dbReference type="RuleBase" id="RU365093"/>
    </source>
</evidence>
<comment type="subcellular location">
    <subcellularLocation>
        <location evidence="1 9">Cell inner membrane</location>
        <topology evidence="1 9">Single-pass membrane protein</topology>
    </subcellularLocation>
</comment>
<evidence type="ECO:0000256" key="2">
    <source>
        <dbReference type="ARBA" id="ARBA00009477"/>
    </source>
</evidence>
<dbReference type="PRINTS" id="PR01490">
    <property type="entry name" value="RTXTOXIND"/>
</dbReference>
<dbReference type="Gene3D" id="2.40.50.100">
    <property type="match status" value="1"/>
</dbReference>
<dbReference type="PANTHER" id="PTHR30386:SF17">
    <property type="entry name" value="ALKALINE PROTEASE SECRETION PROTEIN APRE"/>
    <property type="match status" value="1"/>
</dbReference>
<evidence type="ECO:0000313" key="13">
    <source>
        <dbReference type="EMBL" id="AJD45195.1"/>
    </source>
</evidence>
<dbReference type="InterPro" id="IPR058982">
    <property type="entry name" value="Beta-barrel_AprE"/>
</dbReference>
<feature type="transmembrane region" description="Helical" evidence="9">
    <location>
        <begin position="12"/>
        <end position="36"/>
    </location>
</feature>
<name>A0A0B4XEJ9_9HYPH</name>
<sequence length="436" mass="47491">MIDKRAPISEAAISRLTTIALAMVLLLVGVVGGLGATTYLSGAVIANGTLVVDSYVKPVQHQKGGTVGKIFVKNGGMVEAGQILVHLDDTQLRANLAIISRRLNELSAASARLGAERDGVEEIGFPDSLLEQAGEAGDGGIIEGERRLFEDRRTSRASRKAQLRERIQQLRQEAEGLVAQQTGKKAEMALIDKELVSVRRLFDQGIVPVNRLYALERESARLTGELGSLVASLAQTNGKVTETELQIIQIDDDHRSEVSDELRKTQSDIGEFSERMVAARDELRRVDIRAPQTGIVHQLTVHSAGAVVPPGEPIMQIVPARDTLTPEVRVLPQDIDQLSIGQEVRLRFSAFNQRNTPEINGIVQQIAADLTTDRESGTTYYAVRISVEQSEWSRLGGLVPVPGMPVEAFVQTGARTALAYLTKPLTDQVARAFRED</sequence>
<evidence type="ECO:0000256" key="6">
    <source>
        <dbReference type="ARBA" id="ARBA00022692"/>
    </source>
</evidence>
<feature type="coiled-coil region" evidence="10">
    <location>
        <begin position="153"/>
        <end position="180"/>
    </location>
</feature>
<proteinExistence type="inferred from homology"/>